<proteinExistence type="predicted"/>
<evidence type="ECO:0000313" key="1">
    <source>
        <dbReference type="EMBL" id="CAA7045906.1"/>
    </source>
</evidence>
<evidence type="ECO:0000313" key="2">
    <source>
        <dbReference type="Proteomes" id="UP000467841"/>
    </source>
</evidence>
<organism evidence="1 2">
    <name type="scientific">Microthlaspi erraticum</name>
    <dbReference type="NCBI Taxonomy" id="1685480"/>
    <lineage>
        <taxon>Eukaryota</taxon>
        <taxon>Viridiplantae</taxon>
        <taxon>Streptophyta</taxon>
        <taxon>Embryophyta</taxon>
        <taxon>Tracheophyta</taxon>
        <taxon>Spermatophyta</taxon>
        <taxon>Magnoliopsida</taxon>
        <taxon>eudicotyledons</taxon>
        <taxon>Gunneridae</taxon>
        <taxon>Pentapetalae</taxon>
        <taxon>rosids</taxon>
        <taxon>malvids</taxon>
        <taxon>Brassicales</taxon>
        <taxon>Brassicaceae</taxon>
        <taxon>Coluteocarpeae</taxon>
        <taxon>Microthlaspi</taxon>
    </lineage>
</organism>
<sequence>MVKGLDGLVWAMILWPPRSDSHWPPRSFQRAGSIKCSFLLQNPVLNPNSRISLLKSLPLLLFLQLDPKLDRARGSGRPDRSDSRSGRSAGYRVMIGHWYDRVDRGRGISRLVVGFGRMDDKGLNLLAG</sequence>
<dbReference type="AlphaFoldDB" id="A0A6D2K1J2"/>
<accession>A0A6D2K1J2</accession>
<dbReference type="EMBL" id="CACVBM020001332">
    <property type="protein sequence ID" value="CAA7045906.1"/>
    <property type="molecule type" value="Genomic_DNA"/>
</dbReference>
<dbReference type="Proteomes" id="UP000467841">
    <property type="component" value="Unassembled WGS sequence"/>
</dbReference>
<gene>
    <name evidence="1" type="ORF">MERR_LOCUS33141</name>
</gene>
<reference evidence="1" key="1">
    <citation type="submission" date="2020-01" db="EMBL/GenBank/DDBJ databases">
        <authorList>
            <person name="Mishra B."/>
        </authorList>
    </citation>
    <scope>NUCLEOTIDE SEQUENCE [LARGE SCALE GENOMIC DNA]</scope>
</reference>
<name>A0A6D2K1J2_9BRAS</name>
<protein>
    <submittedName>
        <fullName evidence="1">Uncharacterized protein</fullName>
    </submittedName>
</protein>
<keyword evidence="2" id="KW-1185">Reference proteome</keyword>
<comment type="caution">
    <text evidence="1">The sequence shown here is derived from an EMBL/GenBank/DDBJ whole genome shotgun (WGS) entry which is preliminary data.</text>
</comment>